<gene>
    <name evidence="1" type="ORF">D7Z94_21535</name>
</gene>
<sequence length="110" mass="12707">MKAFPSGHAPMLSYYLPFGLFGLSPISPSYRFNAIPTNNSGADCIQNISNDFWEGNRQLSALFETMGQGCLEFRMNMVWLYREISFGPLWWDRMKLPVAFLKRKSNSHNF</sequence>
<proteinExistence type="predicted"/>
<dbReference type="RefSeq" id="WP_120713724.1">
    <property type="nucleotide sequence ID" value="NZ_RBCJ01000005.1"/>
</dbReference>
<evidence type="ECO:0000313" key="1">
    <source>
        <dbReference type="EMBL" id="RKN77826.1"/>
    </source>
</evidence>
<dbReference type="AlphaFoldDB" id="A0A3B0C3P8"/>
<name>A0A3B0C3P8_9FLAO</name>
<dbReference type="EMBL" id="RBCJ01000005">
    <property type="protein sequence ID" value="RKN77826.1"/>
    <property type="molecule type" value="Genomic_DNA"/>
</dbReference>
<dbReference type="Proteomes" id="UP000276603">
    <property type="component" value="Unassembled WGS sequence"/>
</dbReference>
<keyword evidence="2" id="KW-1185">Reference proteome</keyword>
<organism evidence="1 2">
    <name type="scientific">Ulvibacterium marinum</name>
    <dbReference type="NCBI Taxonomy" id="2419782"/>
    <lineage>
        <taxon>Bacteria</taxon>
        <taxon>Pseudomonadati</taxon>
        <taxon>Bacteroidota</taxon>
        <taxon>Flavobacteriia</taxon>
        <taxon>Flavobacteriales</taxon>
        <taxon>Flavobacteriaceae</taxon>
        <taxon>Ulvibacterium</taxon>
    </lineage>
</organism>
<protein>
    <submittedName>
        <fullName evidence="1">Uncharacterized protein</fullName>
    </submittedName>
</protein>
<accession>A0A3B0C3P8</accession>
<evidence type="ECO:0000313" key="2">
    <source>
        <dbReference type="Proteomes" id="UP000276603"/>
    </source>
</evidence>
<comment type="caution">
    <text evidence="1">The sequence shown here is derived from an EMBL/GenBank/DDBJ whole genome shotgun (WGS) entry which is preliminary data.</text>
</comment>
<reference evidence="1 2" key="1">
    <citation type="submission" date="2018-10" db="EMBL/GenBank/DDBJ databases">
        <title>Ulvibacterium marinum gen. nov., sp. nov., a novel marine bacterium of the family Flavobacteriaceae, isolated from a culture of the green alga Ulva prolifera.</title>
        <authorList>
            <person name="Zhang Z."/>
        </authorList>
    </citation>
    <scope>NUCLEOTIDE SEQUENCE [LARGE SCALE GENOMIC DNA]</scope>
    <source>
        <strain evidence="1 2">CCMM003</strain>
    </source>
</reference>